<reference evidence="1 2" key="1">
    <citation type="submission" date="2023-07" db="EMBL/GenBank/DDBJ databases">
        <title>Comparative genomics of wheat-associated soil bacteria to identify genetic determinants of phenazine resistance.</title>
        <authorList>
            <person name="Mouncey N."/>
        </authorList>
    </citation>
    <scope>NUCLEOTIDE SEQUENCE [LARGE SCALE GENOMIC DNA]</scope>
    <source>
        <strain evidence="1 2">V2I4</strain>
    </source>
</reference>
<keyword evidence="2" id="KW-1185">Reference proteome</keyword>
<dbReference type="Proteomes" id="UP001230328">
    <property type="component" value="Unassembled WGS sequence"/>
</dbReference>
<evidence type="ECO:0000313" key="1">
    <source>
        <dbReference type="EMBL" id="MDQ1033527.1"/>
    </source>
</evidence>
<name>A0ABU0TCJ3_9ACTN</name>
<organism evidence="1 2">
    <name type="scientific">Streptomyces umbrinus</name>
    <dbReference type="NCBI Taxonomy" id="67370"/>
    <lineage>
        <taxon>Bacteria</taxon>
        <taxon>Bacillati</taxon>
        <taxon>Actinomycetota</taxon>
        <taxon>Actinomycetes</taxon>
        <taxon>Kitasatosporales</taxon>
        <taxon>Streptomycetaceae</taxon>
        <taxon>Streptomyces</taxon>
        <taxon>Streptomyces phaeochromogenes group</taxon>
    </lineage>
</organism>
<accession>A0ABU0TCJ3</accession>
<sequence>MEIAVVAPVALGLCGGAARVGYLWIRARAAVRLAEIDEEALSTQLQVLPPGSRISRRRPGQSETVVQIGGLTGSQGGLGG</sequence>
<dbReference type="EMBL" id="JAUSZI010000003">
    <property type="protein sequence ID" value="MDQ1033527.1"/>
    <property type="molecule type" value="Genomic_DNA"/>
</dbReference>
<proteinExistence type="predicted"/>
<evidence type="ECO:0000313" key="2">
    <source>
        <dbReference type="Proteomes" id="UP001230328"/>
    </source>
</evidence>
<gene>
    <name evidence="1" type="ORF">QF035_011196</name>
</gene>
<comment type="caution">
    <text evidence="1">The sequence shown here is derived from an EMBL/GenBank/DDBJ whole genome shotgun (WGS) entry which is preliminary data.</text>
</comment>
<protein>
    <submittedName>
        <fullName evidence="1">Uncharacterized protein</fullName>
    </submittedName>
</protein>